<keyword evidence="4" id="KW-0961">Cell wall biogenesis/degradation</keyword>
<dbReference type="Gene3D" id="3.40.80.10">
    <property type="entry name" value="Peptidoglycan recognition protein-like"/>
    <property type="match status" value="1"/>
</dbReference>
<dbReference type="InterPro" id="IPR036505">
    <property type="entry name" value="Amidase/PGRP_sf"/>
</dbReference>
<dbReference type="SMART" id="SM00644">
    <property type="entry name" value="Ami_2"/>
    <property type="match status" value="1"/>
</dbReference>
<evidence type="ECO:0000313" key="6">
    <source>
        <dbReference type="EMBL" id="CRL09200.1"/>
    </source>
</evidence>
<evidence type="ECO:0000256" key="4">
    <source>
        <dbReference type="ARBA" id="ARBA00023316"/>
    </source>
</evidence>
<evidence type="ECO:0000259" key="5">
    <source>
        <dbReference type="SMART" id="SM00644"/>
    </source>
</evidence>
<keyword evidence="3 6" id="KW-0378">Hydrolase</keyword>
<dbReference type="GO" id="GO:0009253">
    <property type="term" value="P:peptidoglycan catabolic process"/>
    <property type="evidence" value="ECO:0007669"/>
    <property type="project" value="InterPro"/>
</dbReference>
<reference evidence="7" key="1">
    <citation type="submission" date="2015-05" db="EMBL/GenBank/DDBJ databases">
        <authorList>
            <person name="Rodrigo-Torres Lidia"/>
            <person name="Arahal R.David."/>
        </authorList>
    </citation>
    <scope>NUCLEOTIDE SEQUENCE [LARGE SCALE GENOMIC DNA]</scope>
    <source>
        <strain evidence="7">CECT 7321</strain>
    </source>
</reference>
<dbReference type="InterPro" id="IPR002502">
    <property type="entry name" value="Amidase_domain"/>
</dbReference>
<dbReference type="EMBL" id="CVRL01000001">
    <property type="protein sequence ID" value="CRL09200.1"/>
    <property type="molecule type" value="Genomic_DNA"/>
</dbReference>
<dbReference type="PANTHER" id="PTHR30417:SF1">
    <property type="entry name" value="N-ACETYLMURAMOYL-L-ALANINE AMIDASE AMID"/>
    <property type="match status" value="1"/>
</dbReference>
<comment type="catalytic activity">
    <reaction evidence="1">
        <text>Hydrolyzes the link between N-acetylmuramoyl residues and L-amino acid residues in certain cell-wall glycopeptides.</text>
        <dbReference type="EC" id="3.5.1.28"/>
    </reaction>
</comment>
<dbReference type="EC" id="3.5.1.28" evidence="2"/>
<dbReference type="RefSeq" id="WP_050672232.1">
    <property type="nucleotide sequence ID" value="NZ_CVRL01000001.1"/>
</dbReference>
<dbReference type="InterPro" id="IPR051206">
    <property type="entry name" value="NAMLAA_amidase_2"/>
</dbReference>
<feature type="domain" description="N-acetylmuramoyl-L-alanine amidase" evidence="5">
    <location>
        <begin position="13"/>
        <end position="146"/>
    </location>
</feature>
<keyword evidence="7" id="KW-1185">Reference proteome</keyword>
<dbReference type="PANTHER" id="PTHR30417">
    <property type="entry name" value="N-ACETYLMURAMOYL-L-ALANINE AMIDASE AMID"/>
    <property type="match status" value="1"/>
</dbReference>
<evidence type="ECO:0000256" key="1">
    <source>
        <dbReference type="ARBA" id="ARBA00001561"/>
    </source>
</evidence>
<sequence length="228" mass="24685">MTVDASAATWRPSPNYGPRRDGLSPHLIVIHYTAMDSAEAALERLCDPEAEVSAHYLIGADGKLWQMVREADRAWHAGAGQWAGLDDINSRSIGIELDNRGDHPFGAAQMARLEQLLGGIMARWSIAPEGVIGHSCMAPGRKFDPGPRFDWPRLARQGLAAPAGGTEIPEEGTTALAEQFCALARVRGFTAPVDQTTLLEAVRLRFRPQGRGPVSAEDLAVLMEPAQR</sequence>
<dbReference type="GO" id="GO:0009254">
    <property type="term" value="P:peptidoglycan turnover"/>
    <property type="evidence" value="ECO:0007669"/>
    <property type="project" value="TreeGrafter"/>
</dbReference>
<proteinExistence type="predicted"/>
<dbReference type="CDD" id="cd06583">
    <property type="entry name" value="PGRP"/>
    <property type="match status" value="1"/>
</dbReference>
<gene>
    <name evidence="6" type="primary">amiD</name>
    <name evidence="6" type="ORF">NIT7321_00029</name>
</gene>
<dbReference type="SUPFAM" id="SSF55846">
    <property type="entry name" value="N-acetylmuramoyl-L-alanine amidase-like"/>
    <property type="match status" value="1"/>
</dbReference>
<dbReference type="GO" id="GO:0008745">
    <property type="term" value="F:N-acetylmuramoyl-L-alanine amidase activity"/>
    <property type="evidence" value="ECO:0007669"/>
    <property type="project" value="UniProtKB-EC"/>
</dbReference>
<protein>
    <recommendedName>
        <fullName evidence="2">N-acetylmuramoyl-L-alanine amidase</fullName>
        <ecNumber evidence="2">3.5.1.28</ecNumber>
    </recommendedName>
</protein>
<evidence type="ECO:0000313" key="7">
    <source>
        <dbReference type="Proteomes" id="UP000043764"/>
    </source>
</evidence>
<dbReference type="AlphaFoldDB" id="A0A0H5DCH6"/>
<name>A0A0H5DCH6_9RHOB</name>
<dbReference type="STRING" id="481446.NIT7645_03054"/>
<dbReference type="GO" id="GO:0019867">
    <property type="term" value="C:outer membrane"/>
    <property type="evidence" value="ECO:0007669"/>
    <property type="project" value="TreeGrafter"/>
</dbReference>
<evidence type="ECO:0000256" key="2">
    <source>
        <dbReference type="ARBA" id="ARBA00011901"/>
    </source>
</evidence>
<organism evidence="6 7">
    <name type="scientific">Phaeobacter italicus</name>
    <dbReference type="NCBI Taxonomy" id="481446"/>
    <lineage>
        <taxon>Bacteria</taxon>
        <taxon>Pseudomonadati</taxon>
        <taxon>Pseudomonadota</taxon>
        <taxon>Alphaproteobacteria</taxon>
        <taxon>Rhodobacterales</taxon>
        <taxon>Roseobacteraceae</taxon>
        <taxon>Phaeobacter</taxon>
    </lineage>
</organism>
<dbReference type="Pfam" id="PF01510">
    <property type="entry name" value="Amidase_2"/>
    <property type="match status" value="1"/>
</dbReference>
<dbReference type="Proteomes" id="UP000043764">
    <property type="component" value="Unassembled WGS sequence"/>
</dbReference>
<evidence type="ECO:0000256" key="3">
    <source>
        <dbReference type="ARBA" id="ARBA00022801"/>
    </source>
</evidence>
<dbReference type="GO" id="GO:0071555">
    <property type="term" value="P:cell wall organization"/>
    <property type="evidence" value="ECO:0007669"/>
    <property type="project" value="UniProtKB-KW"/>
</dbReference>
<accession>A0A0H5DCH6</accession>